<evidence type="ECO:0000256" key="11">
    <source>
        <dbReference type="ARBA" id="ARBA00061399"/>
    </source>
</evidence>
<dbReference type="PROSITE" id="PS51192">
    <property type="entry name" value="HELICASE_ATP_BIND_1"/>
    <property type="match status" value="1"/>
</dbReference>
<dbReference type="PROSITE" id="PS51194">
    <property type="entry name" value="HELICASE_CTER"/>
    <property type="match status" value="1"/>
</dbReference>
<dbReference type="Pfam" id="PF00270">
    <property type="entry name" value="DEAD"/>
    <property type="match status" value="1"/>
</dbReference>
<proteinExistence type="inferred from homology"/>
<dbReference type="GO" id="GO:0000716">
    <property type="term" value="P:transcription-coupled nucleotide-excision repair, DNA damage recognition"/>
    <property type="evidence" value="ECO:0007669"/>
    <property type="project" value="UniProtKB-UniRule"/>
</dbReference>
<dbReference type="EC" id="3.6.4.-" evidence="13"/>
<dbReference type="SMART" id="SM00982">
    <property type="entry name" value="TRCF"/>
    <property type="match status" value="1"/>
</dbReference>
<dbReference type="Gene3D" id="3.90.1150.50">
    <property type="entry name" value="Transcription-repair-coupling factor, D7 domain"/>
    <property type="match status" value="1"/>
</dbReference>
<dbReference type="InterPro" id="IPR037235">
    <property type="entry name" value="TRCF-like_C_D7"/>
</dbReference>
<evidence type="ECO:0000256" key="7">
    <source>
        <dbReference type="ARBA" id="ARBA00022840"/>
    </source>
</evidence>
<keyword evidence="3 13" id="KW-0547">Nucleotide-binding</keyword>
<evidence type="ECO:0000256" key="10">
    <source>
        <dbReference type="ARBA" id="ARBA00061104"/>
    </source>
</evidence>
<feature type="domain" description="Helicase ATP-binding" evidence="14">
    <location>
        <begin position="641"/>
        <end position="802"/>
    </location>
</feature>
<keyword evidence="7 13" id="KW-0067">ATP-binding</keyword>
<keyword evidence="6" id="KW-0347">Helicase</keyword>
<dbReference type="EMBL" id="CP058561">
    <property type="protein sequence ID" value="QUH29581.1"/>
    <property type="molecule type" value="Genomic_DNA"/>
</dbReference>
<dbReference type="InterPro" id="IPR001650">
    <property type="entry name" value="Helicase_C-like"/>
</dbReference>
<name>A0A8J8MAV4_9FIRM</name>
<evidence type="ECO:0000256" key="8">
    <source>
        <dbReference type="ARBA" id="ARBA00023125"/>
    </source>
</evidence>
<dbReference type="InterPro" id="IPR004576">
    <property type="entry name" value="Mfd"/>
</dbReference>
<keyword evidence="9 13" id="KW-0234">DNA repair</keyword>
<evidence type="ECO:0000256" key="9">
    <source>
        <dbReference type="ARBA" id="ARBA00023204"/>
    </source>
</evidence>
<dbReference type="Pfam" id="PF02559">
    <property type="entry name" value="CarD_TRCF_RID"/>
    <property type="match status" value="1"/>
</dbReference>
<evidence type="ECO:0000256" key="5">
    <source>
        <dbReference type="ARBA" id="ARBA00022801"/>
    </source>
</evidence>
<gene>
    <name evidence="13 16" type="primary">mfd</name>
    <name evidence="16" type="ORF">HYG85_11965</name>
</gene>
<comment type="subcellular location">
    <subcellularLocation>
        <location evidence="1 13">Cytoplasm</location>
    </subcellularLocation>
</comment>
<evidence type="ECO:0000256" key="12">
    <source>
        <dbReference type="ARBA" id="ARBA00070128"/>
    </source>
</evidence>
<dbReference type="HAMAP" id="MF_00969">
    <property type="entry name" value="TRCF"/>
    <property type="match status" value="1"/>
</dbReference>
<evidence type="ECO:0000256" key="6">
    <source>
        <dbReference type="ARBA" id="ARBA00022806"/>
    </source>
</evidence>
<reference evidence="16 17" key="1">
    <citation type="submission" date="2020-07" db="EMBL/GenBank/DDBJ databases">
        <title>Vallitalea guaymasensis genome.</title>
        <authorList>
            <person name="Postec A."/>
        </authorList>
    </citation>
    <scope>NUCLEOTIDE SEQUENCE [LARGE SCALE GENOMIC DNA]</scope>
    <source>
        <strain evidence="16 17">Ra1766G1</strain>
    </source>
</reference>
<dbReference type="GO" id="GO:0003684">
    <property type="term" value="F:damaged DNA binding"/>
    <property type="evidence" value="ECO:0007669"/>
    <property type="project" value="InterPro"/>
</dbReference>
<dbReference type="SUPFAM" id="SSF52540">
    <property type="entry name" value="P-loop containing nucleoside triphosphate hydrolases"/>
    <property type="match status" value="3"/>
</dbReference>
<keyword evidence="2 13" id="KW-0963">Cytoplasm</keyword>
<evidence type="ECO:0000259" key="14">
    <source>
        <dbReference type="PROSITE" id="PS51192"/>
    </source>
</evidence>
<dbReference type="InterPro" id="IPR005118">
    <property type="entry name" value="TRCF_C"/>
</dbReference>
<dbReference type="Gene3D" id="3.40.50.300">
    <property type="entry name" value="P-loop containing nucleotide triphosphate hydrolases"/>
    <property type="match status" value="2"/>
</dbReference>
<evidence type="ECO:0000313" key="17">
    <source>
        <dbReference type="Proteomes" id="UP000677305"/>
    </source>
</evidence>
<comment type="function">
    <text evidence="13">Couples transcription and DNA repair by recognizing RNA polymerase (RNAP) stalled at DNA lesions. Mediates ATP-dependent release of RNAP and its truncated transcript from the DNA, and recruitment of nucleotide excision repair machinery to the damaged site.</text>
</comment>
<dbReference type="GO" id="GO:0005737">
    <property type="term" value="C:cytoplasm"/>
    <property type="evidence" value="ECO:0007669"/>
    <property type="project" value="UniProtKB-SubCell"/>
</dbReference>
<dbReference type="Pfam" id="PF17757">
    <property type="entry name" value="UvrB_inter"/>
    <property type="match status" value="1"/>
</dbReference>
<dbReference type="InterPro" id="IPR036101">
    <property type="entry name" value="CarD-like/TRCF_RID_sf"/>
</dbReference>
<dbReference type="CDD" id="cd17991">
    <property type="entry name" value="DEXHc_TRCF"/>
    <property type="match status" value="1"/>
</dbReference>
<evidence type="ECO:0000256" key="4">
    <source>
        <dbReference type="ARBA" id="ARBA00022763"/>
    </source>
</evidence>
<dbReference type="InterPro" id="IPR014001">
    <property type="entry name" value="Helicase_ATP-bd"/>
</dbReference>
<dbReference type="Proteomes" id="UP000677305">
    <property type="component" value="Chromosome"/>
</dbReference>
<accession>A0A8J8MAV4</accession>
<dbReference type="Gene3D" id="3.30.2060.10">
    <property type="entry name" value="Penicillin-binding protein 1b domain"/>
    <property type="match status" value="1"/>
</dbReference>
<dbReference type="SMART" id="SM00487">
    <property type="entry name" value="DEXDc"/>
    <property type="match status" value="1"/>
</dbReference>
<dbReference type="Gene3D" id="3.40.50.11180">
    <property type="match status" value="1"/>
</dbReference>
<keyword evidence="17" id="KW-1185">Reference proteome</keyword>
<dbReference type="InterPro" id="IPR011545">
    <property type="entry name" value="DEAD/DEAH_box_helicase_dom"/>
</dbReference>
<dbReference type="SUPFAM" id="SSF143517">
    <property type="entry name" value="TRCF domain-like"/>
    <property type="match status" value="1"/>
</dbReference>
<organism evidence="16 17">
    <name type="scientific">Vallitalea guaymasensis</name>
    <dbReference type="NCBI Taxonomy" id="1185412"/>
    <lineage>
        <taxon>Bacteria</taxon>
        <taxon>Bacillati</taxon>
        <taxon>Bacillota</taxon>
        <taxon>Clostridia</taxon>
        <taxon>Lachnospirales</taxon>
        <taxon>Vallitaleaceae</taxon>
        <taxon>Vallitalea</taxon>
    </lineage>
</organism>
<dbReference type="SMART" id="SM01058">
    <property type="entry name" value="CarD_TRCF"/>
    <property type="match status" value="1"/>
</dbReference>
<keyword evidence="8 13" id="KW-0238">DNA-binding</keyword>
<dbReference type="InterPro" id="IPR041471">
    <property type="entry name" value="UvrB_inter"/>
</dbReference>
<dbReference type="GO" id="GO:0003678">
    <property type="term" value="F:DNA helicase activity"/>
    <property type="evidence" value="ECO:0007669"/>
    <property type="project" value="TreeGrafter"/>
</dbReference>
<dbReference type="InterPro" id="IPR027417">
    <property type="entry name" value="P-loop_NTPase"/>
</dbReference>
<dbReference type="NCBIfam" id="TIGR00580">
    <property type="entry name" value="mfd"/>
    <property type="match status" value="1"/>
</dbReference>
<evidence type="ECO:0000259" key="15">
    <source>
        <dbReference type="PROSITE" id="PS51194"/>
    </source>
</evidence>
<dbReference type="SMART" id="SM00490">
    <property type="entry name" value="HELICc"/>
    <property type="match status" value="1"/>
</dbReference>
<keyword evidence="5 13" id="KW-0378">Hydrolase</keyword>
<dbReference type="PANTHER" id="PTHR47964:SF1">
    <property type="entry name" value="ATP-DEPENDENT DNA HELICASE HOMOLOG RECG, CHLOROPLASTIC"/>
    <property type="match status" value="1"/>
</dbReference>
<evidence type="ECO:0000256" key="13">
    <source>
        <dbReference type="HAMAP-Rule" id="MF_00969"/>
    </source>
</evidence>
<dbReference type="Pfam" id="PF00271">
    <property type="entry name" value="Helicase_C"/>
    <property type="match status" value="1"/>
</dbReference>
<dbReference type="FunFam" id="3.40.50.300:FF:000546">
    <property type="entry name" value="Transcription-repair-coupling factor"/>
    <property type="match status" value="1"/>
</dbReference>
<evidence type="ECO:0000313" key="16">
    <source>
        <dbReference type="EMBL" id="QUH29581.1"/>
    </source>
</evidence>
<dbReference type="GO" id="GO:0005524">
    <property type="term" value="F:ATP binding"/>
    <property type="evidence" value="ECO:0007669"/>
    <property type="project" value="UniProtKB-UniRule"/>
</dbReference>
<evidence type="ECO:0000256" key="1">
    <source>
        <dbReference type="ARBA" id="ARBA00004496"/>
    </source>
</evidence>
<protein>
    <recommendedName>
        <fullName evidence="12 13">Transcription-repair-coupling factor</fullName>
        <shortName evidence="13">TRCF</shortName>
        <ecNumber evidence="13">3.6.4.-</ecNumber>
    </recommendedName>
</protein>
<comment type="similarity">
    <text evidence="11 13">In the C-terminal section; belongs to the helicase family. RecG subfamily.</text>
</comment>
<keyword evidence="4 13" id="KW-0227">DNA damage</keyword>
<feature type="domain" description="Helicase C-terminal" evidence="15">
    <location>
        <begin position="811"/>
        <end position="977"/>
    </location>
</feature>
<dbReference type="GO" id="GO:0016787">
    <property type="term" value="F:hydrolase activity"/>
    <property type="evidence" value="ECO:0007669"/>
    <property type="project" value="UniProtKB-KW"/>
</dbReference>
<dbReference type="InterPro" id="IPR047112">
    <property type="entry name" value="RecG/Mfd"/>
</dbReference>
<dbReference type="GO" id="GO:0006355">
    <property type="term" value="P:regulation of DNA-templated transcription"/>
    <property type="evidence" value="ECO:0007669"/>
    <property type="project" value="UniProtKB-UniRule"/>
</dbReference>
<dbReference type="AlphaFoldDB" id="A0A8J8MAV4"/>
<comment type="similarity">
    <text evidence="10 13">In the N-terminal section; belongs to the UvrB family.</text>
</comment>
<dbReference type="Gene3D" id="2.40.10.170">
    <property type="match status" value="1"/>
</dbReference>
<dbReference type="RefSeq" id="WP_212693611.1">
    <property type="nucleotide sequence ID" value="NZ_CP058561.1"/>
</dbReference>
<dbReference type="KEGG" id="vgu:HYG85_11965"/>
<dbReference type="PANTHER" id="PTHR47964">
    <property type="entry name" value="ATP-DEPENDENT DNA HELICASE HOMOLOG RECG, CHLOROPLASTIC"/>
    <property type="match status" value="1"/>
</dbReference>
<evidence type="ECO:0000256" key="2">
    <source>
        <dbReference type="ARBA" id="ARBA00022490"/>
    </source>
</evidence>
<dbReference type="InterPro" id="IPR003711">
    <property type="entry name" value="CarD-like/TRCF_RID"/>
</dbReference>
<evidence type="ECO:0000256" key="3">
    <source>
        <dbReference type="ARBA" id="ARBA00022741"/>
    </source>
</evidence>
<sequence>MKTLVQPLRDLEAFNNALEKINKKVSPIYLTGAIDSEKCHLMHALGENRNKLIITYNELRAREIYEDMKFFSNDNVFLYPAKDIIFYSADVHSNDIIEQRINIIKKLYDSRGYTVILSIDALMDKLIGKSIFESSIIKSKVGDVWNLTEISEKFMFMGYERVSQVESKGQFAIRGGIIDIFPPTEKNAYRIELWDEEIDSIRSMNIESQRSIDKVDEIEIYPAREVIVDKEKIAKAIDKIKKDRDQLIKTFEANNKQDEVDRIKQSTSILMDKITSQKTFNGIEGYIEYFYDETVSFVDYFPKETLLYIDEPARINEKWESTKKEFNESIINRFEKGYLLKGQTEILRTIDELLLKFEDYTCVLLSTLQQKIDRFNYKFNVNFSVKSINPYHKSMEVLEKDLKYWSNNRYRTLLLTGSKTRAERLSYELKDRGIDAFYLSKLDAEIPKGKVAVSYGSLHKGFEYPLIKFVIISETDLVGKSKKRKKTKKKKFKGSKIESFTELKVGDYIVHENYGIGIFRGTEKIEIDGISKDYIKISYRDEGNLYISTSQLDVIQKYIGSEGKKPKLNKLGTSEWKKTKSRVKGIVEDLAKDLVGLYAKRQAKEGYEFTTDTVWQKEFEEMFPYEETDDQLIAIEETKNDMESRKIMDRLICGDVGYGKTEVAIRAAFKSVQDDKQVAYLVPTTILAQQHYNNFVQRMKDFPVRVEMLSRFKSQKEQKKIIDDTKKGLVDILIGTHRIISKDVVFKDLGLLIIDEEQRFGVAHKEKIKKVKQDIDVLTLTATPIPRTLHMSLIGIRDMSVLEEPPEERHPIQTYVLEHNEELIKDAIYRELSRGGQIYYVYNRVKKIDEVADWISKMVPEANVAFAHGQMNERELENIMFEYINGDIDILVCTTIIETGLDIQNTNTIIIQDADRLGLSQLYQLRGRVGRSNRVAYAYLLYKKDKILQETAEKRLQAIKEFTEFGSGFKIAMRDLEIRGAGNLLGARQHGHMESVGYDLYCKLLEEAIHEVSDDKVEERFETSVELNVDAFIPSTYIKDEIRKLGAYKKIASIEDEKDYYDVQEELEDRYGDLPKSVVNLLDIAIMKAVANKADIVNIEQKGENIKFEARKDARINPDKIPELLNKYRNQLFFTINKAPYFTYKISRVDKKQFFRHIKNVLQDIKDLKDS</sequence>
<dbReference type="SUPFAM" id="SSF141259">
    <property type="entry name" value="CarD-like"/>
    <property type="match status" value="1"/>
</dbReference>
<dbReference type="Pfam" id="PF03461">
    <property type="entry name" value="TRCF"/>
    <property type="match status" value="1"/>
</dbReference>